<protein>
    <submittedName>
        <fullName evidence="5">MarR family transcriptional regulator</fullName>
    </submittedName>
</protein>
<keyword evidence="2" id="KW-0238">DNA-binding</keyword>
<gene>
    <name evidence="5" type="ORF">HHL17_19895</name>
</gene>
<comment type="caution">
    <text evidence="5">The sequence shown here is derived from an EMBL/GenBank/DDBJ whole genome shotgun (WGS) entry which is preliminary data.</text>
</comment>
<name>A0A848GM52_9BACT</name>
<dbReference type="AlphaFoldDB" id="A0A848GM52"/>
<dbReference type="PANTHER" id="PTHR38465:SF1">
    <property type="entry name" value="HTH-TYPE TRANSCRIPTIONAL REGULATOR MJ1563-RELATED"/>
    <property type="match status" value="1"/>
</dbReference>
<evidence type="ECO:0000313" key="5">
    <source>
        <dbReference type="EMBL" id="NML39474.1"/>
    </source>
</evidence>
<keyword evidence="1" id="KW-0805">Transcription regulation</keyword>
<evidence type="ECO:0000256" key="2">
    <source>
        <dbReference type="ARBA" id="ARBA00023125"/>
    </source>
</evidence>
<accession>A0A848GM52</accession>
<dbReference type="GO" id="GO:0003677">
    <property type="term" value="F:DNA binding"/>
    <property type="evidence" value="ECO:0007669"/>
    <property type="project" value="UniProtKB-KW"/>
</dbReference>
<dbReference type="PANTHER" id="PTHR38465">
    <property type="entry name" value="HTH-TYPE TRANSCRIPTIONAL REGULATOR MJ1563-RELATED"/>
    <property type="match status" value="1"/>
</dbReference>
<keyword evidence="3" id="KW-0804">Transcription</keyword>
<evidence type="ECO:0000256" key="4">
    <source>
        <dbReference type="SAM" id="Coils"/>
    </source>
</evidence>
<organism evidence="5 6">
    <name type="scientific">Chitinophaga fulva</name>
    <dbReference type="NCBI Taxonomy" id="2728842"/>
    <lineage>
        <taxon>Bacteria</taxon>
        <taxon>Pseudomonadati</taxon>
        <taxon>Bacteroidota</taxon>
        <taxon>Chitinophagia</taxon>
        <taxon>Chitinophagales</taxon>
        <taxon>Chitinophagaceae</taxon>
        <taxon>Chitinophaga</taxon>
    </lineage>
</organism>
<evidence type="ECO:0000256" key="3">
    <source>
        <dbReference type="ARBA" id="ARBA00023163"/>
    </source>
</evidence>
<feature type="coiled-coil region" evidence="4">
    <location>
        <begin position="108"/>
        <end position="135"/>
    </location>
</feature>
<sequence length="154" mass="17826">MEKNRDRIEKLSAAMEGLGLTPVASRTYIYLLLCEGHQATFEQIVDYFKVSKSAVSNAIKMLESTKMISSKTMGGQRKRYFSPDLTSIFNEHTITERLKVFFGILDEIKSIRQTKDELNQELEEVSLLYKMMLVELPLIMERWKRTIALNKAQP</sequence>
<evidence type="ECO:0000313" key="6">
    <source>
        <dbReference type="Proteomes" id="UP000583266"/>
    </source>
</evidence>
<dbReference type="Gene3D" id="1.10.10.10">
    <property type="entry name" value="Winged helix-like DNA-binding domain superfamily/Winged helix DNA-binding domain"/>
    <property type="match status" value="1"/>
</dbReference>
<dbReference type="SUPFAM" id="SSF46785">
    <property type="entry name" value="Winged helix' DNA-binding domain"/>
    <property type="match status" value="1"/>
</dbReference>
<evidence type="ECO:0000256" key="1">
    <source>
        <dbReference type="ARBA" id="ARBA00023015"/>
    </source>
</evidence>
<dbReference type="Proteomes" id="UP000583266">
    <property type="component" value="Unassembled WGS sequence"/>
</dbReference>
<dbReference type="InterPro" id="IPR036388">
    <property type="entry name" value="WH-like_DNA-bd_sf"/>
</dbReference>
<keyword evidence="6" id="KW-1185">Reference proteome</keyword>
<keyword evidence="4" id="KW-0175">Coiled coil</keyword>
<dbReference type="InterPro" id="IPR052362">
    <property type="entry name" value="HTH-GbsR_regulator"/>
</dbReference>
<dbReference type="InterPro" id="IPR036390">
    <property type="entry name" value="WH_DNA-bd_sf"/>
</dbReference>
<dbReference type="RefSeq" id="WP_169226547.1">
    <property type="nucleotide sequence ID" value="NZ_JABBGC010000002.1"/>
</dbReference>
<proteinExistence type="predicted"/>
<dbReference type="EMBL" id="JABBGC010000002">
    <property type="protein sequence ID" value="NML39474.1"/>
    <property type="molecule type" value="Genomic_DNA"/>
</dbReference>
<reference evidence="5 6" key="1">
    <citation type="submission" date="2020-04" db="EMBL/GenBank/DDBJ databases">
        <title>Chitinophaga sp. G-6-1-13 sp. nov., isolated from soil.</title>
        <authorList>
            <person name="Dahal R.H."/>
            <person name="Chaudhary D.K."/>
        </authorList>
    </citation>
    <scope>NUCLEOTIDE SEQUENCE [LARGE SCALE GENOMIC DNA]</scope>
    <source>
        <strain evidence="5 6">G-6-1-13</strain>
    </source>
</reference>